<dbReference type="Pfam" id="PF09517">
    <property type="entry name" value="RE_Eco29kI"/>
    <property type="match status" value="1"/>
</dbReference>
<gene>
    <name evidence="1" type="ORF">HMPREF0179_00160</name>
</gene>
<dbReference type="AlphaFoldDB" id="E5Y1V1"/>
<keyword evidence="2" id="KW-1185">Reference proteome</keyword>
<name>E5Y1V1_BILW3</name>
<evidence type="ECO:0000313" key="2">
    <source>
        <dbReference type="Proteomes" id="UP000006034"/>
    </source>
</evidence>
<dbReference type="eggNOG" id="COG0863">
    <property type="taxonomic scope" value="Bacteria"/>
</dbReference>
<dbReference type="Proteomes" id="UP000006034">
    <property type="component" value="Unassembled WGS sequence"/>
</dbReference>
<dbReference type="GeneID" id="78087043"/>
<dbReference type="REBASE" id="42849">
    <property type="entry name" value="Bwa316ORF161P"/>
</dbReference>
<sequence length="202" mass="22359">MDVKIYNPLDKVNLGGSVADAMLSGPIFPLGGLESFNGAGIYAIYYTGDFEAYTPLSAKNKDGEFNMPIYVGKAVPPGARKGNFGLDSEPGPSLYKRLQEHAESIATVENLRIEDFFCRFLVVDDIWIPLGESLLIAKFSPVWNKLIDGFGNHDPGKGRYEGARPKWDTLHPGRNWANKCATRAESVEQIIQEIQAYFRGIV</sequence>
<proteinExistence type="predicted"/>
<dbReference type="CDD" id="cd10453">
    <property type="entry name" value="GIY-YIG_RE_Cfr42I"/>
    <property type="match status" value="1"/>
</dbReference>
<accession>E5Y1V1</accession>
<reference evidence="1 2" key="1">
    <citation type="submission" date="2010-10" db="EMBL/GenBank/DDBJ databases">
        <authorList>
            <consortium name="The Broad Institute Genome Sequencing Platform"/>
            <person name="Ward D."/>
            <person name="Earl A."/>
            <person name="Feldgarden M."/>
            <person name="Young S.K."/>
            <person name="Gargeya S."/>
            <person name="Zeng Q."/>
            <person name="Alvarado L."/>
            <person name="Berlin A."/>
            <person name="Bochicchio J."/>
            <person name="Chapman S.B."/>
            <person name="Chen Z."/>
            <person name="Freedman E."/>
            <person name="Gellesch M."/>
            <person name="Goldberg J."/>
            <person name="Griggs A."/>
            <person name="Gujja S."/>
            <person name="Heilman E."/>
            <person name="Heiman D."/>
            <person name="Howarth C."/>
            <person name="Mehta T."/>
            <person name="Neiman D."/>
            <person name="Pearson M."/>
            <person name="Roberts A."/>
            <person name="Saif S."/>
            <person name="Shea T."/>
            <person name="Shenoy N."/>
            <person name="Sisk P."/>
            <person name="Stolte C."/>
            <person name="Sykes S."/>
            <person name="White J."/>
            <person name="Yandava C."/>
            <person name="Allen-Vercoe E."/>
            <person name="Sibley C."/>
            <person name="Ambrose C.E."/>
            <person name="Strauss J."/>
            <person name="Daigneault M."/>
            <person name="Haas B."/>
            <person name="Nusbaum C."/>
            <person name="Birren B."/>
        </authorList>
    </citation>
    <scope>NUCLEOTIDE SEQUENCE [LARGE SCALE GENOMIC DNA]</scope>
    <source>
        <strain evidence="1 2">3_1_6</strain>
    </source>
</reference>
<protein>
    <recommendedName>
        <fullName evidence="3">Eco29kI restriction endonuclease</fullName>
    </recommendedName>
</protein>
<dbReference type="InterPro" id="IPR018575">
    <property type="entry name" value="Restrct_endonuc_II_Eco29kI"/>
</dbReference>
<comment type="caution">
    <text evidence="1">The sequence shown here is derived from an EMBL/GenBank/DDBJ whole genome shotgun (WGS) entry which is preliminary data.</text>
</comment>
<evidence type="ECO:0008006" key="3">
    <source>
        <dbReference type="Google" id="ProtNLM"/>
    </source>
</evidence>
<dbReference type="HOGENOM" id="CLU_088903_0_0_7"/>
<dbReference type="RefSeq" id="WP_005024151.1">
    <property type="nucleotide sequence ID" value="NZ_KE150239.1"/>
</dbReference>
<dbReference type="EMBL" id="ADCP02000002">
    <property type="protein sequence ID" value="EFV46036.1"/>
    <property type="molecule type" value="Genomic_DNA"/>
</dbReference>
<evidence type="ECO:0000313" key="1">
    <source>
        <dbReference type="EMBL" id="EFV46036.1"/>
    </source>
</evidence>
<organism evidence="1 2">
    <name type="scientific">Bilophila wadsworthia (strain 3_1_6)</name>
    <dbReference type="NCBI Taxonomy" id="563192"/>
    <lineage>
        <taxon>Bacteria</taxon>
        <taxon>Pseudomonadati</taxon>
        <taxon>Thermodesulfobacteriota</taxon>
        <taxon>Desulfovibrionia</taxon>
        <taxon>Desulfovibrionales</taxon>
        <taxon>Desulfovibrionaceae</taxon>
        <taxon>Bilophila</taxon>
    </lineage>
</organism>
<dbReference type="OrthoDB" id="4187639at2"/>
<reference evidence="1 2" key="2">
    <citation type="submission" date="2013-04" db="EMBL/GenBank/DDBJ databases">
        <title>The Genome Sequence of Bilophila wadsworthia 3_1_6.</title>
        <authorList>
            <consortium name="The Broad Institute Genomics Platform"/>
            <person name="Earl A."/>
            <person name="Ward D."/>
            <person name="Feldgarden M."/>
            <person name="Gevers D."/>
            <person name="Sibley C."/>
            <person name="Strauss J."/>
            <person name="Allen-Vercoe E."/>
            <person name="Walker B."/>
            <person name="Young S."/>
            <person name="Zeng Q."/>
            <person name="Gargeya S."/>
            <person name="Fitzgerald M."/>
            <person name="Haas B."/>
            <person name="Abouelleil A."/>
            <person name="Allen A.W."/>
            <person name="Alvarado L."/>
            <person name="Arachchi H.M."/>
            <person name="Berlin A.M."/>
            <person name="Chapman S.B."/>
            <person name="Gainer-Dewar J."/>
            <person name="Goldberg J."/>
            <person name="Griggs A."/>
            <person name="Gujja S."/>
            <person name="Hansen M."/>
            <person name="Howarth C."/>
            <person name="Imamovic A."/>
            <person name="Ireland A."/>
            <person name="Larimer J."/>
            <person name="McCowan C."/>
            <person name="Murphy C."/>
            <person name="Pearson M."/>
            <person name="Poon T.W."/>
            <person name="Priest M."/>
            <person name="Roberts A."/>
            <person name="Saif S."/>
            <person name="Shea T."/>
            <person name="Sisk P."/>
            <person name="Sykes S."/>
            <person name="Wortman J."/>
            <person name="Nusbaum C."/>
            <person name="Birren B."/>
        </authorList>
    </citation>
    <scope>NUCLEOTIDE SEQUENCE [LARGE SCALE GENOMIC DNA]</scope>
    <source>
        <strain evidence="1 2">3_1_6</strain>
    </source>
</reference>